<evidence type="ECO:0000256" key="1">
    <source>
        <dbReference type="ARBA" id="ARBA00001096"/>
    </source>
</evidence>
<dbReference type="OrthoDB" id="9772911at2"/>
<organism evidence="7 8">
    <name type="scientific">Pseudoxanthomonas dokdonensis</name>
    <dbReference type="NCBI Taxonomy" id="344882"/>
    <lineage>
        <taxon>Bacteria</taxon>
        <taxon>Pseudomonadati</taxon>
        <taxon>Pseudomonadota</taxon>
        <taxon>Gammaproteobacteria</taxon>
        <taxon>Lysobacterales</taxon>
        <taxon>Lysobacteraceae</taxon>
        <taxon>Pseudoxanthomonas</taxon>
    </lineage>
</organism>
<dbReference type="EMBL" id="LDJL01000013">
    <property type="protein sequence ID" value="KRG68468.1"/>
    <property type="molecule type" value="Genomic_DNA"/>
</dbReference>
<dbReference type="PIRSF" id="PIRSF016020">
    <property type="entry name" value="PHexose_mutarotase"/>
    <property type="match status" value="1"/>
</dbReference>
<dbReference type="GO" id="GO:0030246">
    <property type="term" value="F:carbohydrate binding"/>
    <property type="evidence" value="ECO:0007669"/>
    <property type="project" value="UniProtKB-UniRule"/>
</dbReference>
<dbReference type="STRING" id="344882.ABB29_12640"/>
<accession>A0A0R0CS83</accession>
<dbReference type="GO" id="GO:0005737">
    <property type="term" value="C:cytoplasm"/>
    <property type="evidence" value="ECO:0007669"/>
    <property type="project" value="TreeGrafter"/>
</dbReference>
<dbReference type="GO" id="GO:0005975">
    <property type="term" value="P:carbohydrate metabolic process"/>
    <property type="evidence" value="ECO:0007669"/>
    <property type="project" value="InterPro"/>
</dbReference>
<reference evidence="7 8" key="1">
    <citation type="submission" date="2015-05" db="EMBL/GenBank/DDBJ databases">
        <title>Genome sequencing and analysis of members of genus Stenotrophomonas.</title>
        <authorList>
            <person name="Patil P.P."/>
            <person name="Midha S."/>
            <person name="Patil P.B."/>
        </authorList>
    </citation>
    <scope>NUCLEOTIDE SEQUENCE [LARGE SCALE GENOMIC DNA]</scope>
    <source>
        <strain evidence="7 8">DSM 21858</strain>
    </source>
</reference>
<comment type="caution">
    <text evidence="7">The sequence shown here is derived from an EMBL/GenBank/DDBJ whole genome shotgun (WGS) entry which is preliminary data.</text>
</comment>
<dbReference type="RefSeq" id="WP_057659646.1">
    <property type="nucleotide sequence ID" value="NZ_LDJL01000013.1"/>
</dbReference>
<feature type="binding site" evidence="6">
    <location>
        <position position="63"/>
    </location>
    <ligand>
        <name>substrate</name>
    </ligand>
</feature>
<evidence type="ECO:0000313" key="7">
    <source>
        <dbReference type="EMBL" id="KRG68468.1"/>
    </source>
</evidence>
<dbReference type="PANTHER" id="PTHR11122:SF13">
    <property type="entry name" value="GLUCOSE-6-PHOSPHATE 1-EPIMERASE"/>
    <property type="match status" value="1"/>
</dbReference>
<evidence type="ECO:0000256" key="2">
    <source>
        <dbReference type="ARBA" id="ARBA00005866"/>
    </source>
</evidence>
<dbReference type="GO" id="GO:0047938">
    <property type="term" value="F:glucose-6-phosphate 1-epimerase activity"/>
    <property type="evidence" value="ECO:0007669"/>
    <property type="project" value="UniProtKB-UniRule"/>
</dbReference>
<name>A0A0R0CS83_9GAMM</name>
<evidence type="ECO:0000313" key="8">
    <source>
        <dbReference type="Proteomes" id="UP000052052"/>
    </source>
</evidence>
<dbReference type="SUPFAM" id="SSF74650">
    <property type="entry name" value="Galactose mutarotase-like"/>
    <property type="match status" value="1"/>
</dbReference>
<dbReference type="InterPro" id="IPR025532">
    <property type="entry name" value="G6P_1-epimerase"/>
</dbReference>
<feature type="binding site" evidence="6">
    <location>
        <position position="84"/>
    </location>
    <ligand>
        <name>substrate</name>
    </ligand>
</feature>
<evidence type="ECO:0000256" key="6">
    <source>
        <dbReference type="PIRSR" id="PIRSR016020-2"/>
    </source>
</evidence>
<evidence type="ECO:0000256" key="4">
    <source>
        <dbReference type="PIRNR" id="PIRNR016020"/>
    </source>
</evidence>
<dbReference type="Pfam" id="PF01263">
    <property type="entry name" value="Aldose_epim"/>
    <property type="match status" value="1"/>
</dbReference>
<dbReference type="InterPro" id="IPR014718">
    <property type="entry name" value="GH-type_carb-bd"/>
</dbReference>
<dbReference type="InterPro" id="IPR008183">
    <property type="entry name" value="Aldose_1/G6P_1-epimerase"/>
</dbReference>
<dbReference type="AlphaFoldDB" id="A0A0R0CS83"/>
<proteinExistence type="inferred from homology"/>
<dbReference type="CDD" id="cd09020">
    <property type="entry name" value="D-hex-6-P-epi_like"/>
    <property type="match status" value="1"/>
</dbReference>
<comment type="similarity">
    <text evidence="2 4">Belongs to the glucose-6-phosphate 1-epimerase family.</text>
</comment>
<dbReference type="EC" id="5.1.3.15" evidence="4"/>
<feature type="binding site" evidence="6">
    <location>
        <position position="89"/>
    </location>
    <ligand>
        <name>substrate</name>
    </ligand>
</feature>
<comment type="catalytic activity">
    <reaction evidence="1">
        <text>alpha-D-glucose 6-phosphate = beta-D-glucose 6-phosphate</text>
        <dbReference type="Rhea" id="RHEA:16249"/>
        <dbReference type="ChEBI" id="CHEBI:58225"/>
        <dbReference type="ChEBI" id="CHEBI:58247"/>
        <dbReference type="EC" id="5.1.3.15"/>
    </reaction>
</comment>
<dbReference type="Proteomes" id="UP000052052">
    <property type="component" value="Unassembled WGS sequence"/>
</dbReference>
<protein>
    <recommendedName>
        <fullName evidence="4">Putative glucose-6-phosphate 1-epimerase</fullName>
        <ecNumber evidence="4">5.1.3.15</ecNumber>
    </recommendedName>
</protein>
<evidence type="ECO:0000256" key="5">
    <source>
        <dbReference type="PIRSR" id="PIRSR016020-1"/>
    </source>
</evidence>
<dbReference type="InterPro" id="IPR011013">
    <property type="entry name" value="Gal_mutarotase_sf_dom"/>
</dbReference>
<keyword evidence="8" id="KW-1185">Reference proteome</keyword>
<evidence type="ECO:0000256" key="3">
    <source>
        <dbReference type="ARBA" id="ARBA00023235"/>
    </source>
</evidence>
<dbReference type="Gene3D" id="2.70.98.10">
    <property type="match status" value="1"/>
</dbReference>
<keyword evidence="3 4" id="KW-0413">Isomerase</keyword>
<feature type="active site" evidence="5">
    <location>
        <position position="276"/>
    </location>
</feature>
<feature type="active site" evidence="5">
    <location>
        <position position="169"/>
    </location>
</feature>
<gene>
    <name evidence="7" type="ORF">ABB29_12640</name>
</gene>
<sequence>MSELPSGISFSEFAGIPVWQVQTAHAFAAISQFGGQLLSWHPTDEEEVLWMSPQPLRAPRPIRGGVPICWPYFARQGQSADAPQHGHARVERWQLSRISKDADGSVMLQIELPADHRTPLRLQQQIHVGRHLRQRLITSHESRSSAVASGGDGVRDDQRPELALTQALHSYFRVADVETVRIQGVEDLDYADNYDKAVHQQHGAWQLDDPRDPGRSDRIYRTSGSHFELIDAVARRRVDIRSEGSQSLVIWNPGRDAAQAMVDVPGESWRDFVCVEVANAGEDVVALAPGQQHVLQQTVSLARL</sequence>
<dbReference type="PATRIC" id="fig|344882.3.peg.905"/>
<dbReference type="PANTHER" id="PTHR11122">
    <property type="entry name" value="APOSPORY-ASSOCIATED PROTEIN C-RELATED"/>
    <property type="match status" value="1"/>
</dbReference>